<dbReference type="RefSeq" id="XP_014678668.1">
    <property type="nucleotide sequence ID" value="XM_014823182.1"/>
</dbReference>
<evidence type="ECO:0000256" key="2">
    <source>
        <dbReference type="ARBA" id="ARBA00022490"/>
    </source>
</evidence>
<dbReference type="PROSITE" id="PS51381">
    <property type="entry name" value="C2_B9"/>
    <property type="match status" value="1"/>
</dbReference>
<organism evidence="9 10">
    <name type="scientific">Priapulus caudatus</name>
    <name type="common">Priapulid worm</name>
    <dbReference type="NCBI Taxonomy" id="37621"/>
    <lineage>
        <taxon>Eukaryota</taxon>
        <taxon>Metazoa</taxon>
        <taxon>Ecdysozoa</taxon>
        <taxon>Scalidophora</taxon>
        <taxon>Priapulida</taxon>
        <taxon>Priapulimorpha</taxon>
        <taxon>Priapulimorphida</taxon>
        <taxon>Priapulidae</taxon>
        <taxon>Priapulus</taxon>
    </lineage>
</organism>
<dbReference type="PANTHER" id="PTHR12968">
    <property type="entry name" value="B9 DOMAIN-CONTAINING"/>
    <property type="match status" value="1"/>
</dbReference>
<keyword evidence="8" id="KW-0732">Signal</keyword>
<dbReference type="GeneID" id="106818477"/>
<keyword evidence="4" id="KW-0206">Cytoskeleton</keyword>
<comment type="similarity">
    <text evidence="6">Belongs to the B9D family.</text>
</comment>
<evidence type="ECO:0000256" key="1">
    <source>
        <dbReference type="ARBA" id="ARBA00004120"/>
    </source>
</evidence>
<dbReference type="Pfam" id="PF07162">
    <property type="entry name" value="B9-C2"/>
    <property type="match status" value="1"/>
</dbReference>
<feature type="chain" id="PRO_5047355817" description="B9 domain-containing protein 1" evidence="8">
    <location>
        <begin position="20"/>
        <end position="204"/>
    </location>
</feature>
<keyword evidence="5" id="KW-0966">Cell projection</keyword>
<dbReference type="PANTHER" id="PTHR12968:SF1">
    <property type="entry name" value="B9 DOMAIN-CONTAINING PROTEIN 1"/>
    <property type="match status" value="1"/>
</dbReference>
<evidence type="ECO:0000313" key="10">
    <source>
        <dbReference type="RefSeq" id="XP_014678668.1"/>
    </source>
</evidence>
<evidence type="ECO:0000256" key="6">
    <source>
        <dbReference type="ARBA" id="ARBA00038411"/>
    </source>
</evidence>
<evidence type="ECO:0000256" key="5">
    <source>
        <dbReference type="ARBA" id="ARBA00023273"/>
    </source>
</evidence>
<sequence>MATGDSSVFLLMLAGQIEGAEFPEFDEIFCKYSFVYGQDWVITSGLEEGITQIARRGAAAERGGFTWNFPLDVTWKSTNPHGWPQLVLSAYGRDALGRDVARGYGVCHVPPAPGRHRRRVAMFVPESTSKLQKLTSWLLGRRPEYVDPCVVAHGEGREVTRVRSQGHVAVAFDIVAKDLKKLGYDTSAQGLALPSETVTVAAST</sequence>
<protein>
    <recommendedName>
        <fullName evidence="7">B9 domain-containing protein 1</fullName>
    </recommendedName>
</protein>
<evidence type="ECO:0000256" key="8">
    <source>
        <dbReference type="SAM" id="SignalP"/>
    </source>
</evidence>
<keyword evidence="2" id="KW-0963">Cytoplasm</keyword>
<keyword evidence="3" id="KW-0970">Cilium biogenesis/degradation</keyword>
<comment type="subcellular location">
    <subcellularLocation>
        <location evidence="1">Cytoplasm</location>
        <location evidence="1">Cytoskeleton</location>
        <location evidence="1">Cilium basal body</location>
    </subcellularLocation>
</comment>
<evidence type="ECO:0000256" key="7">
    <source>
        <dbReference type="ARBA" id="ARBA00039274"/>
    </source>
</evidence>
<proteinExistence type="inferred from homology"/>
<gene>
    <name evidence="10" type="primary">LOC106818477</name>
</gene>
<feature type="signal peptide" evidence="8">
    <location>
        <begin position="1"/>
        <end position="19"/>
    </location>
</feature>
<dbReference type="InterPro" id="IPR010796">
    <property type="entry name" value="C2_B9-type_dom"/>
</dbReference>
<accession>A0ABM1F2J7</accession>
<evidence type="ECO:0000313" key="9">
    <source>
        <dbReference type="Proteomes" id="UP000695022"/>
    </source>
</evidence>
<keyword evidence="9" id="KW-1185">Reference proteome</keyword>
<evidence type="ECO:0000256" key="4">
    <source>
        <dbReference type="ARBA" id="ARBA00023212"/>
    </source>
</evidence>
<name>A0ABM1F2J7_PRICU</name>
<dbReference type="Proteomes" id="UP000695022">
    <property type="component" value="Unplaced"/>
</dbReference>
<reference evidence="10" key="1">
    <citation type="submission" date="2025-08" db="UniProtKB">
        <authorList>
            <consortium name="RefSeq"/>
        </authorList>
    </citation>
    <scope>IDENTIFICATION</scope>
</reference>
<evidence type="ECO:0000256" key="3">
    <source>
        <dbReference type="ARBA" id="ARBA00022794"/>
    </source>
</evidence>